<dbReference type="GO" id="GO:0005886">
    <property type="term" value="C:plasma membrane"/>
    <property type="evidence" value="ECO:0007669"/>
    <property type="project" value="UniProtKB-SubCell"/>
</dbReference>
<evidence type="ECO:0000256" key="7">
    <source>
        <dbReference type="ARBA" id="ARBA00023136"/>
    </source>
</evidence>
<reference evidence="9 10" key="1">
    <citation type="journal article" date="2016" name="Nat. Commun.">
        <title>Thousands of microbial genomes shed light on interconnected biogeochemical processes in an aquifer system.</title>
        <authorList>
            <person name="Anantharaman K."/>
            <person name="Brown C.T."/>
            <person name="Hug L.A."/>
            <person name="Sharon I."/>
            <person name="Castelle C.J."/>
            <person name="Probst A.J."/>
            <person name="Thomas B.C."/>
            <person name="Singh A."/>
            <person name="Wilkins M.J."/>
            <person name="Karaoz U."/>
            <person name="Brodie E.L."/>
            <person name="Williams K.H."/>
            <person name="Hubbard S.S."/>
            <person name="Banfield J.F."/>
        </authorList>
    </citation>
    <scope>NUCLEOTIDE SEQUENCE [LARGE SCALE GENOMIC DNA]</scope>
</reference>
<gene>
    <name evidence="9" type="ORF">A3J50_03025</name>
</gene>
<evidence type="ECO:0000313" key="9">
    <source>
        <dbReference type="EMBL" id="OGY30029.1"/>
    </source>
</evidence>
<evidence type="ECO:0000256" key="5">
    <source>
        <dbReference type="ARBA" id="ARBA00022692"/>
    </source>
</evidence>
<feature type="transmembrane region" description="Helical" evidence="8">
    <location>
        <begin position="229"/>
        <end position="249"/>
    </location>
</feature>
<feature type="transmembrane region" description="Helical" evidence="8">
    <location>
        <begin position="255"/>
        <end position="276"/>
    </location>
</feature>
<dbReference type="PANTHER" id="PTHR21716">
    <property type="entry name" value="TRANSMEMBRANE PROTEIN"/>
    <property type="match status" value="1"/>
</dbReference>
<evidence type="ECO:0000256" key="4">
    <source>
        <dbReference type="ARBA" id="ARBA00022475"/>
    </source>
</evidence>
<evidence type="ECO:0000256" key="8">
    <source>
        <dbReference type="SAM" id="Phobius"/>
    </source>
</evidence>
<evidence type="ECO:0000256" key="3">
    <source>
        <dbReference type="ARBA" id="ARBA00022448"/>
    </source>
</evidence>
<dbReference type="InterPro" id="IPR002549">
    <property type="entry name" value="AI-2E-like"/>
</dbReference>
<evidence type="ECO:0000313" key="10">
    <source>
        <dbReference type="Proteomes" id="UP000177821"/>
    </source>
</evidence>
<feature type="transmembrane region" description="Helical" evidence="8">
    <location>
        <begin position="12"/>
        <end position="43"/>
    </location>
</feature>
<dbReference type="AlphaFoldDB" id="A0A1G1WQP8"/>
<dbReference type="EMBL" id="MHCX01000010">
    <property type="protein sequence ID" value="OGY30029.1"/>
    <property type="molecule type" value="Genomic_DNA"/>
</dbReference>
<keyword evidence="7 8" id="KW-0472">Membrane</keyword>
<evidence type="ECO:0008006" key="11">
    <source>
        <dbReference type="Google" id="ProtNLM"/>
    </source>
</evidence>
<accession>A0A1G1WQP8</accession>
<sequence length="342" mass="37345">MDKYLSLRHQSVFTALLILSGFILLVLFLNSLLGLILLMYLAIILAEGIRPVVSGIANLGLPYSLAVLVVFVSLAAFLFGFGWLLLIPLTEQLQSFVNHLPEYTRQAQGVISREALFQDSQVLDTAKEQLGEISKTLASNAIIIPRYIISFFFNSIVVFFLAYFWLTGSKRFEAFFLSFISPKHHDKIQEVAKEISLNIGSFVRGVLVMMLLIGVISGLGVWSLGVPYAFLLGIIAGLTEAIPIIGPFIGAVPAIILALFVSPTTALMVALFYLVVQQVEGNILVPTVMNRILKIEPMVILISVLIGTTLLGVAGAFIAVPSASIVQTILNKLVFPKLQKSH</sequence>
<protein>
    <recommendedName>
        <fullName evidence="11">AI-2E family transporter</fullName>
    </recommendedName>
</protein>
<dbReference type="Proteomes" id="UP000177821">
    <property type="component" value="Unassembled WGS sequence"/>
</dbReference>
<comment type="subcellular location">
    <subcellularLocation>
        <location evidence="1">Cell membrane</location>
        <topology evidence="1">Multi-pass membrane protein</topology>
    </subcellularLocation>
</comment>
<comment type="similarity">
    <text evidence="2">Belongs to the autoinducer-2 exporter (AI-2E) (TC 2.A.86) family.</text>
</comment>
<feature type="transmembrane region" description="Helical" evidence="8">
    <location>
        <begin position="63"/>
        <end position="86"/>
    </location>
</feature>
<feature type="transmembrane region" description="Helical" evidence="8">
    <location>
        <begin position="202"/>
        <end position="222"/>
    </location>
</feature>
<dbReference type="GO" id="GO:0055085">
    <property type="term" value="P:transmembrane transport"/>
    <property type="evidence" value="ECO:0007669"/>
    <property type="project" value="TreeGrafter"/>
</dbReference>
<keyword evidence="5 8" id="KW-0812">Transmembrane</keyword>
<evidence type="ECO:0000256" key="2">
    <source>
        <dbReference type="ARBA" id="ARBA00009773"/>
    </source>
</evidence>
<keyword evidence="4" id="KW-1003">Cell membrane</keyword>
<name>A0A1G1WQP8_9BACT</name>
<keyword evidence="3" id="KW-0813">Transport</keyword>
<comment type="caution">
    <text evidence="9">The sequence shown here is derived from an EMBL/GenBank/DDBJ whole genome shotgun (WGS) entry which is preliminary data.</text>
</comment>
<keyword evidence="6 8" id="KW-1133">Transmembrane helix</keyword>
<evidence type="ECO:0000256" key="1">
    <source>
        <dbReference type="ARBA" id="ARBA00004651"/>
    </source>
</evidence>
<dbReference type="Pfam" id="PF01594">
    <property type="entry name" value="AI-2E_transport"/>
    <property type="match status" value="1"/>
</dbReference>
<organism evidence="9 10">
    <name type="scientific">Candidatus Woykebacteria bacterium RIFCSPHIGHO2_02_FULL_43_16b</name>
    <dbReference type="NCBI Taxonomy" id="1802601"/>
    <lineage>
        <taxon>Bacteria</taxon>
        <taxon>Candidatus Woykeibacteriota</taxon>
    </lineage>
</organism>
<feature type="transmembrane region" description="Helical" evidence="8">
    <location>
        <begin position="147"/>
        <end position="166"/>
    </location>
</feature>
<evidence type="ECO:0000256" key="6">
    <source>
        <dbReference type="ARBA" id="ARBA00022989"/>
    </source>
</evidence>
<dbReference type="PANTHER" id="PTHR21716:SF53">
    <property type="entry name" value="PERMEASE PERM-RELATED"/>
    <property type="match status" value="1"/>
</dbReference>
<proteinExistence type="inferred from homology"/>
<feature type="transmembrane region" description="Helical" evidence="8">
    <location>
        <begin position="297"/>
        <end position="320"/>
    </location>
</feature>